<dbReference type="EMBL" id="JACHJN010000001">
    <property type="protein sequence ID" value="MBB5953435.1"/>
    <property type="molecule type" value="Genomic_DNA"/>
</dbReference>
<name>A0A841CBP5_9PSEU</name>
<dbReference type="Proteomes" id="UP000547510">
    <property type="component" value="Unassembled WGS sequence"/>
</dbReference>
<dbReference type="RefSeq" id="WP_184687019.1">
    <property type="nucleotide sequence ID" value="NZ_JACHJN010000001.1"/>
</dbReference>
<accession>A0A841CBP5</accession>
<evidence type="ECO:0000256" key="1">
    <source>
        <dbReference type="SAM" id="Phobius"/>
    </source>
</evidence>
<gene>
    <name evidence="2" type="ORF">FHS29_000005</name>
</gene>
<sequence>MAGTSDPTDTPAPRVLARAARENLGGFERRVRRRPGLGGALACLVILVVVMNFVVNGPENVWGRGVVVVGLLIVITWGYVWFQRVRGGLYLFSEGFVDAAGRRVVAVAWSEIRSIEGQNTQFAIGSLPAGNAFAYEVAFTARETGQEAAWRFNTTYDDVRGLAGLISRRSGVPVSGLTDPYRL</sequence>
<feature type="transmembrane region" description="Helical" evidence="1">
    <location>
        <begin position="61"/>
        <end position="82"/>
    </location>
</feature>
<keyword evidence="1" id="KW-1133">Transmembrane helix</keyword>
<comment type="caution">
    <text evidence="2">The sequence shown here is derived from an EMBL/GenBank/DDBJ whole genome shotgun (WGS) entry which is preliminary data.</text>
</comment>
<reference evidence="2 3" key="1">
    <citation type="submission" date="2020-08" db="EMBL/GenBank/DDBJ databases">
        <title>Genomic Encyclopedia of Type Strains, Phase III (KMG-III): the genomes of soil and plant-associated and newly described type strains.</title>
        <authorList>
            <person name="Whitman W."/>
        </authorList>
    </citation>
    <scope>NUCLEOTIDE SEQUENCE [LARGE SCALE GENOMIC DNA]</scope>
    <source>
        <strain evidence="2 3">CECT 8640</strain>
    </source>
</reference>
<proteinExistence type="predicted"/>
<keyword evidence="1" id="KW-0472">Membrane</keyword>
<keyword evidence="1" id="KW-0812">Transmembrane</keyword>
<dbReference type="AlphaFoldDB" id="A0A841CBP5"/>
<feature type="transmembrane region" description="Helical" evidence="1">
    <location>
        <begin position="37"/>
        <end position="55"/>
    </location>
</feature>
<keyword evidence="3" id="KW-1185">Reference proteome</keyword>
<evidence type="ECO:0000313" key="2">
    <source>
        <dbReference type="EMBL" id="MBB5953435.1"/>
    </source>
</evidence>
<protein>
    <recommendedName>
        <fullName evidence="4">DUF304 domain-containing protein</fullName>
    </recommendedName>
</protein>
<evidence type="ECO:0000313" key="3">
    <source>
        <dbReference type="Proteomes" id="UP000547510"/>
    </source>
</evidence>
<evidence type="ECO:0008006" key="4">
    <source>
        <dbReference type="Google" id="ProtNLM"/>
    </source>
</evidence>
<organism evidence="2 3">
    <name type="scientific">Saccharothrix tamanrassetensis</name>
    <dbReference type="NCBI Taxonomy" id="1051531"/>
    <lineage>
        <taxon>Bacteria</taxon>
        <taxon>Bacillati</taxon>
        <taxon>Actinomycetota</taxon>
        <taxon>Actinomycetes</taxon>
        <taxon>Pseudonocardiales</taxon>
        <taxon>Pseudonocardiaceae</taxon>
        <taxon>Saccharothrix</taxon>
    </lineage>
</organism>